<keyword evidence="11" id="KW-0833">Ubl conjugation pathway</keyword>
<feature type="compositionally biased region" description="Acidic residues" evidence="14">
    <location>
        <begin position="35"/>
        <end position="68"/>
    </location>
</feature>
<evidence type="ECO:0000256" key="5">
    <source>
        <dbReference type="ARBA" id="ARBA00005884"/>
    </source>
</evidence>
<evidence type="ECO:0000313" key="18">
    <source>
        <dbReference type="Proteomes" id="UP000737018"/>
    </source>
</evidence>
<dbReference type="InterPro" id="IPR031127">
    <property type="entry name" value="E3_UB_ligase_RBR"/>
</dbReference>
<feature type="domain" description="RING-type" evidence="16">
    <location>
        <begin position="156"/>
        <end position="371"/>
    </location>
</feature>
<evidence type="ECO:0000259" key="15">
    <source>
        <dbReference type="PROSITE" id="PS50089"/>
    </source>
</evidence>
<accession>A0A8J4QIP4</accession>
<keyword evidence="12" id="KW-0862">Zinc</keyword>
<evidence type="ECO:0000256" key="7">
    <source>
        <dbReference type="ARBA" id="ARBA00022679"/>
    </source>
</evidence>
<dbReference type="Proteomes" id="UP000737018">
    <property type="component" value="Unassembled WGS sequence"/>
</dbReference>
<evidence type="ECO:0000256" key="13">
    <source>
        <dbReference type="PROSITE-ProRule" id="PRU00175"/>
    </source>
</evidence>
<dbReference type="EC" id="2.3.2.31" evidence="6"/>
<feature type="compositionally biased region" description="Basic residues" evidence="14">
    <location>
        <begin position="539"/>
        <end position="551"/>
    </location>
</feature>
<evidence type="ECO:0000256" key="12">
    <source>
        <dbReference type="ARBA" id="ARBA00022833"/>
    </source>
</evidence>
<keyword evidence="8" id="KW-0479">Metal-binding</keyword>
<keyword evidence="18" id="KW-1185">Reference proteome</keyword>
<dbReference type="AlphaFoldDB" id="A0A8J4QIP4"/>
<dbReference type="InterPro" id="IPR027370">
    <property type="entry name" value="Znf-RING_euk"/>
</dbReference>
<evidence type="ECO:0000256" key="10">
    <source>
        <dbReference type="ARBA" id="ARBA00022771"/>
    </source>
</evidence>
<feature type="region of interest" description="Disordered" evidence="14">
    <location>
        <begin position="35"/>
        <end position="73"/>
    </location>
</feature>
<protein>
    <recommendedName>
        <fullName evidence="6">RBR-type E3 ubiquitin transferase</fullName>
        <ecNumber evidence="6">2.3.2.31</ecNumber>
    </recommendedName>
</protein>
<dbReference type="EMBL" id="JRKL02008821">
    <property type="protein sequence ID" value="KAF3946651.1"/>
    <property type="molecule type" value="Genomic_DNA"/>
</dbReference>
<evidence type="ECO:0000256" key="3">
    <source>
        <dbReference type="ARBA" id="ARBA00003976"/>
    </source>
</evidence>
<keyword evidence="9" id="KW-0677">Repeat</keyword>
<dbReference type="GO" id="GO:0008270">
    <property type="term" value="F:zinc ion binding"/>
    <property type="evidence" value="ECO:0007669"/>
    <property type="project" value="UniProtKB-KW"/>
</dbReference>
<dbReference type="PROSITE" id="PS50089">
    <property type="entry name" value="ZF_RING_2"/>
    <property type="match status" value="1"/>
</dbReference>
<gene>
    <name evidence="17" type="ORF">CMV_027108</name>
</gene>
<evidence type="ECO:0000256" key="4">
    <source>
        <dbReference type="ARBA" id="ARBA00004906"/>
    </source>
</evidence>
<evidence type="ECO:0000256" key="9">
    <source>
        <dbReference type="ARBA" id="ARBA00022737"/>
    </source>
</evidence>
<dbReference type="CDD" id="cd20346">
    <property type="entry name" value="BRcat_RBR_ANKIB1"/>
    <property type="match status" value="1"/>
</dbReference>
<dbReference type="PANTHER" id="PTHR11685">
    <property type="entry name" value="RBR FAMILY RING FINGER AND IBR DOMAIN-CONTAINING"/>
    <property type="match status" value="1"/>
</dbReference>
<comment type="catalytic activity">
    <reaction evidence="1">
        <text>[E2 ubiquitin-conjugating enzyme]-S-ubiquitinyl-L-cysteine + [acceptor protein]-L-lysine = [E2 ubiquitin-conjugating enzyme]-L-cysteine + [acceptor protein]-N(6)-ubiquitinyl-L-lysine.</text>
        <dbReference type="EC" id="2.3.2.31"/>
    </reaction>
</comment>
<organism evidence="17 18">
    <name type="scientific">Castanea mollissima</name>
    <name type="common">Chinese chestnut</name>
    <dbReference type="NCBI Taxonomy" id="60419"/>
    <lineage>
        <taxon>Eukaryota</taxon>
        <taxon>Viridiplantae</taxon>
        <taxon>Streptophyta</taxon>
        <taxon>Embryophyta</taxon>
        <taxon>Tracheophyta</taxon>
        <taxon>Spermatophyta</taxon>
        <taxon>Magnoliopsida</taxon>
        <taxon>eudicotyledons</taxon>
        <taxon>Gunneridae</taxon>
        <taxon>Pentapetalae</taxon>
        <taxon>rosids</taxon>
        <taxon>fabids</taxon>
        <taxon>Fagales</taxon>
        <taxon>Fagaceae</taxon>
        <taxon>Castanea</taxon>
    </lineage>
</organism>
<reference evidence="17" key="1">
    <citation type="submission" date="2020-03" db="EMBL/GenBank/DDBJ databases">
        <title>Castanea mollissima Vanexum genome sequencing.</title>
        <authorList>
            <person name="Staton M."/>
        </authorList>
    </citation>
    <scope>NUCLEOTIDE SEQUENCE</scope>
    <source>
        <tissue evidence="17">Leaf</tissue>
    </source>
</reference>
<name>A0A8J4QIP4_9ROSI</name>
<evidence type="ECO:0000256" key="6">
    <source>
        <dbReference type="ARBA" id="ARBA00012251"/>
    </source>
</evidence>
<keyword evidence="10 13" id="KW-0863">Zinc-finger</keyword>
<evidence type="ECO:0000256" key="14">
    <source>
        <dbReference type="SAM" id="MobiDB-lite"/>
    </source>
</evidence>
<comment type="pathway">
    <text evidence="4">Protein modification; protein ubiquitination.</text>
</comment>
<dbReference type="GO" id="GO:0016567">
    <property type="term" value="P:protein ubiquitination"/>
    <property type="evidence" value="ECO:0007669"/>
    <property type="project" value="UniProtKB-UniPathway"/>
</dbReference>
<dbReference type="CDD" id="cd22583">
    <property type="entry name" value="Rcat_RBR_ARI7-like"/>
    <property type="match status" value="1"/>
</dbReference>
<dbReference type="InterPro" id="IPR017907">
    <property type="entry name" value="Znf_RING_CS"/>
</dbReference>
<feature type="region of interest" description="Disordered" evidence="14">
    <location>
        <begin position="522"/>
        <end position="551"/>
    </location>
</feature>
<evidence type="ECO:0000259" key="16">
    <source>
        <dbReference type="PROSITE" id="PS51873"/>
    </source>
</evidence>
<dbReference type="Gene3D" id="3.30.40.10">
    <property type="entry name" value="Zinc/RING finger domain, C3HC4 (zinc finger)"/>
    <property type="match status" value="1"/>
</dbReference>
<dbReference type="InterPro" id="IPR045840">
    <property type="entry name" value="Ariadne"/>
</dbReference>
<dbReference type="SUPFAM" id="SSF57850">
    <property type="entry name" value="RING/U-box"/>
    <property type="match status" value="3"/>
</dbReference>
<evidence type="ECO:0000313" key="17">
    <source>
        <dbReference type="EMBL" id="KAF3946651.1"/>
    </source>
</evidence>
<feature type="compositionally biased region" description="Polar residues" evidence="14">
    <location>
        <begin position="523"/>
        <end position="535"/>
    </location>
</feature>
<dbReference type="InterPro" id="IPR001841">
    <property type="entry name" value="Znf_RING"/>
</dbReference>
<proteinExistence type="inferred from homology"/>
<dbReference type="Pfam" id="PF13445">
    <property type="entry name" value="zf-RING_UBOX"/>
    <property type="match status" value="1"/>
</dbReference>
<evidence type="ECO:0000256" key="2">
    <source>
        <dbReference type="ARBA" id="ARBA00001947"/>
    </source>
</evidence>
<evidence type="ECO:0000256" key="8">
    <source>
        <dbReference type="ARBA" id="ARBA00022723"/>
    </source>
</evidence>
<feature type="non-terminal residue" evidence="17">
    <location>
        <position position="551"/>
    </location>
</feature>
<dbReference type="OrthoDB" id="875030at2759"/>
<dbReference type="InterPro" id="IPR044066">
    <property type="entry name" value="TRIAD_supradom"/>
</dbReference>
<comment type="function">
    <text evidence="3">Might act as an E3 ubiquitin-protein ligase, or as part of E3 complex, which accepts ubiquitin from specific E2 ubiquitin-conjugating enzymes and then transfers it to substrates.</text>
</comment>
<comment type="cofactor">
    <cofactor evidence="2">
        <name>Zn(2+)</name>
        <dbReference type="ChEBI" id="CHEBI:29105"/>
    </cofactor>
</comment>
<dbReference type="InterPro" id="IPR013083">
    <property type="entry name" value="Znf_RING/FYVE/PHD"/>
</dbReference>
<comment type="caution">
    <text evidence="17">The sequence shown here is derived from an EMBL/GenBank/DDBJ whole genome shotgun (WGS) entry which is preliminary data.</text>
</comment>
<dbReference type="UniPathway" id="UPA00143"/>
<dbReference type="PROSITE" id="PS00518">
    <property type="entry name" value="ZF_RING_1"/>
    <property type="match status" value="1"/>
</dbReference>
<evidence type="ECO:0000256" key="11">
    <source>
        <dbReference type="ARBA" id="ARBA00022786"/>
    </source>
</evidence>
<dbReference type="Gene3D" id="1.20.120.1750">
    <property type="match status" value="1"/>
</dbReference>
<dbReference type="Pfam" id="PF19422">
    <property type="entry name" value="Ariadne"/>
    <property type="match status" value="1"/>
</dbReference>
<feature type="domain" description="RING-type" evidence="15">
    <location>
        <begin position="160"/>
        <end position="209"/>
    </location>
</feature>
<dbReference type="Pfam" id="PF22191">
    <property type="entry name" value="IBR_1"/>
    <property type="match status" value="1"/>
</dbReference>
<comment type="similarity">
    <text evidence="5">Belongs to the RBR family. Ariadne subfamily.</text>
</comment>
<sequence>KKGRVGSFLHETSHRQHRERRVFVVAAAMDSEDYMYDSDAEETTYDDDDPYYYSDKEEENIAVGEDDDESRRNKKAKQSYFVLKESDIQQRQENDITEVSNVLSISKAAATVLLLNYNWRTCDVQDEWFADEERIRKKVGLFEKPVFLLPNKLGKVELTCSICYENVRVSMMGWVSCGHPFCRDCWEKYVSVAIEDGVGCLTLRCPEPRCKAVVDRDSIDLFAKKEDKERYLQYLIRSYIESNKKYKWCPGADCEYTVEFCEGGDEECYDVCCHCNNGFCWNCMDDAHRPVDCETVAKWQLKNSSEAENTAWLLVNTKPCPKCGKAIEKNQGCMHMTCRKPCGHEFCWMCLGTWKEHGERTGGFYACNTFQKNKAEGKYNEDEDIRKRAEKHLEKYTHYYERWAGNESSRKQAVKDLKQMQNDYMIIECRRVLKWTYAYGYYLPEDGDKKAKSKKGFFEYLQGEAESNLERLHHCIEKDIHNYLNKERPEEEFKNFRAKLSSLTTVTRNYFENLVKALENGLEDTSSQEACSSQEARGKIKSRTSKKGRKD</sequence>
<dbReference type="GO" id="GO:0061630">
    <property type="term" value="F:ubiquitin protein ligase activity"/>
    <property type="evidence" value="ECO:0007669"/>
    <property type="project" value="UniProtKB-EC"/>
</dbReference>
<keyword evidence="7" id="KW-0808">Transferase</keyword>
<dbReference type="PROSITE" id="PS51873">
    <property type="entry name" value="TRIAD"/>
    <property type="match status" value="1"/>
</dbReference>
<evidence type="ECO:0000256" key="1">
    <source>
        <dbReference type="ARBA" id="ARBA00001798"/>
    </source>
</evidence>
<dbReference type="InterPro" id="IPR002867">
    <property type="entry name" value="IBR_dom"/>
</dbReference>
<dbReference type="SMART" id="SM00647">
    <property type="entry name" value="IBR"/>
    <property type="match status" value="2"/>
</dbReference>
<dbReference type="FunFam" id="3.30.40.10:FF:000019">
    <property type="entry name" value="RBR-type E3 ubiquitin transferase"/>
    <property type="match status" value="1"/>
</dbReference>
<dbReference type="Pfam" id="PF01485">
    <property type="entry name" value="IBR"/>
    <property type="match status" value="1"/>
</dbReference>